<keyword evidence="3" id="KW-0597">Phosphoprotein</keyword>
<dbReference type="GO" id="GO:0000155">
    <property type="term" value="F:phosphorelay sensor kinase activity"/>
    <property type="evidence" value="ECO:0007669"/>
    <property type="project" value="InterPro"/>
</dbReference>
<dbReference type="InterPro" id="IPR036097">
    <property type="entry name" value="HisK_dim/P_sf"/>
</dbReference>
<dbReference type="SMART" id="SM00387">
    <property type="entry name" value="HATPase_c"/>
    <property type="match status" value="1"/>
</dbReference>
<dbReference type="InterPro" id="IPR004358">
    <property type="entry name" value="Sig_transdc_His_kin-like_C"/>
</dbReference>
<name>A0A1T5KB61_9GAMM</name>
<dbReference type="STRING" id="428993.SAMN06296058_1538"/>
<keyword evidence="4" id="KW-0812">Transmembrane</keyword>
<keyword evidence="6" id="KW-0418">Kinase</keyword>
<dbReference type="PANTHER" id="PTHR43065:SF42">
    <property type="entry name" value="TWO-COMPONENT SENSOR PPRA"/>
    <property type="match status" value="1"/>
</dbReference>
<dbReference type="PRINTS" id="PR00344">
    <property type="entry name" value="BCTRLSENSOR"/>
</dbReference>
<feature type="transmembrane region" description="Helical" evidence="4">
    <location>
        <begin position="141"/>
        <end position="171"/>
    </location>
</feature>
<proteinExistence type="predicted"/>
<dbReference type="InterPro" id="IPR003661">
    <property type="entry name" value="HisK_dim/P_dom"/>
</dbReference>
<dbReference type="EMBL" id="FUZV01000001">
    <property type="protein sequence ID" value="SKC60943.1"/>
    <property type="molecule type" value="Genomic_DNA"/>
</dbReference>
<organism evidence="6 7">
    <name type="scientific">Pseudoxanthomonas indica</name>
    <dbReference type="NCBI Taxonomy" id="428993"/>
    <lineage>
        <taxon>Bacteria</taxon>
        <taxon>Pseudomonadati</taxon>
        <taxon>Pseudomonadota</taxon>
        <taxon>Gammaproteobacteria</taxon>
        <taxon>Lysobacterales</taxon>
        <taxon>Lysobacteraceae</taxon>
        <taxon>Pseudoxanthomonas</taxon>
    </lineage>
</organism>
<dbReference type="Gene3D" id="3.30.565.10">
    <property type="entry name" value="Histidine kinase-like ATPase, C-terminal domain"/>
    <property type="match status" value="1"/>
</dbReference>
<dbReference type="OrthoDB" id="9770473at2"/>
<keyword evidence="6" id="KW-0808">Transferase</keyword>
<feature type="domain" description="Histidine kinase" evidence="5">
    <location>
        <begin position="260"/>
        <end position="471"/>
    </location>
</feature>
<gene>
    <name evidence="6" type="ORF">SAMN06296058_1538</name>
</gene>
<keyword evidence="7" id="KW-1185">Reference proteome</keyword>
<dbReference type="CDD" id="cd00082">
    <property type="entry name" value="HisKA"/>
    <property type="match status" value="1"/>
</dbReference>
<evidence type="ECO:0000256" key="2">
    <source>
        <dbReference type="ARBA" id="ARBA00012438"/>
    </source>
</evidence>
<evidence type="ECO:0000256" key="1">
    <source>
        <dbReference type="ARBA" id="ARBA00000085"/>
    </source>
</evidence>
<dbReference type="PROSITE" id="PS50109">
    <property type="entry name" value="HIS_KIN"/>
    <property type="match status" value="1"/>
</dbReference>
<sequence>MSDGDLSVARPWRVALSRLGGAAALLWRGPLAWLRRVPIDDPVDRRNAPMLQLISLLLAVLPALAWLYRAVVVDIPWRPGEVLSMAMGLTVCAAAAASFGLIRYGRFAWASRLLLLAFAITIIPAYLSTGFGAQRFEQPVLVIWMAVAGLVVGRAALWLMFATVVVAFLAGANVDVAIQGEAAAIYADAVFSIAMFLMIAIVLDRSASALRHSLREANERGDQLALSNQHLRHEISKREQAQEQLVHSQKVEAVGRLAAGAAHDFGNLMAIITGYLRKGLRADSLDDVRHTLSGIDAAARRATLVTHKLLALAREDQEPEQAEVFDPVQVLLELQPLLRQLFNPDVHIDYRLPAVLPGVRMDRQRFELMVLNIAANADHAMAEGGVFMVQAESLPGEAEVALSFRDTGSGMGPEVLLRVFDPFFTTKPKGQGTGLGLSVVRDLVVKAGGEITASSSLGHGTRFSVHLPVVA</sequence>
<feature type="transmembrane region" description="Helical" evidence="4">
    <location>
        <begin position="82"/>
        <end position="102"/>
    </location>
</feature>
<dbReference type="PANTHER" id="PTHR43065">
    <property type="entry name" value="SENSOR HISTIDINE KINASE"/>
    <property type="match status" value="1"/>
</dbReference>
<comment type="catalytic activity">
    <reaction evidence="1">
        <text>ATP + protein L-histidine = ADP + protein N-phospho-L-histidine.</text>
        <dbReference type="EC" id="2.7.13.3"/>
    </reaction>
</comment>
<dbReference type="Gene3D" id="1.10.287.130">
    <property type="match status" value="1"/>
</dbReference>
<protein>
    <recommendedName>
        <fullName evidence="2">histidine kinase</fullName>
        <ecNumber evidence="2">2.7.13.3</ecNumber>
    </recommendedName>
</protein>
<dbReference type="Pfam" id="PF02518">
    <property type="entry name" value="HATPase_c"/>
    <property type="match status" value="1"/>
</dbReference>
<dbReference type="RefSeq" id="WP_139381450.1">
    <property type="nucleotide sequence ID" value="NZ_BMCL01000002.1"/>
</dbReference>
<dbReference type="AlphaFoldDB" id="A0A1T5KB61"/>
<evidence type="ECO:0000256" key="3">
    <source>
        <dbReference type="ARBA" id="ARBA00022553"/>
    </source>
</evidence>
<accession>A0A1T5KB61</accession>
<keyword evidence="4" id="KW-0472">Membrane</keyword>
<dbReference type="SUPFAM" id="SSF55874">
    <property type="entry name" value="ATPase domain of HSP90 chaperone/DNA topoisomerase II/histidine kinase"/>
    <property type="match status" value="1"/>
</dbReference>
<feature type="transmembrane region" description="Helical" evidence="4">
    <location>
        <begin position="183"/>
        <end position="203"/>
    </location>
</feature>
<evidence type="ECO:0000259" key="5">
    <source>
        <dbReference type="PROSITE" id="PS50109"/>
    </source>
</evidence>
<keyword evidence="4" id="KW-1133">Transmembrane helix</keyword>
<feature type="transmembrane region" description="Helical" evidence="4">
    <location>
        <begin position="50"/>
        <end position="70"/>
    </location>
</feature>
<dbReference type="SMART" id="SM00388">
    <property type="entry name" value="HisKA"/>
    <property type="match status" value="1"/>
</dbReference>
<dbReference type="EC" id="2.7.13.3" evidence="2"/>
<dbReference type="InterPro" id="IPR003594">
    <property type="entry name" value="HATPase_dom"/>
</dbReference>
<reference evidence="6 7" key="1">
    <citation type="submission" date="2017-02" db="EMBL/GenBank/DDBJ databases">
        <authorList>
            <person name="Peterson S.W."/>
        </authorList>
    </citation>
    <scope>NUCLEOTIDE SEQUENCE [LARGE SCALE GENOMIC DNA]</scope>
    <source>
        <strain evidence="6 7">P15</strain>
    </source>
</reference>
<evidence type="ECO:0000313" key="7">
    <source>
        <dbReference type="Proteomes" id="UP000190341"/>
    </source>
</evidence>
<dbReference type="InterPro" id="IPR036890">
    <property type="entry name" value="HATPase_C_sf"/>
</dbReference>
<evidence type="ECO:0000313" key="6">
    <source>
        <dbReference type="EMBL" id="SKC60943.1"/>
    </source>
</evidence>
<dbReference type="InterPro" id="IPR005467">
    <property type="entry name" value="His_kinase_dom"/>
</dbReference>
<dbReference type="Proteomes" id="UP000190341">
    <property type="component" value="Unassembled WGS sequence"/>
</dbReference>
<evidence type="ECO:0000256" key="4">
    <source>
        <dbReference type="SAM" id="Phobius"/>
    </source>
</evidence>
<feature type="transmembrane region" description="Helical" evidence="4">
    <location>
        <begin position="109"/>
        <end position="129"/>
    </location>
</feature>
<dbReference type="SUPFAM" id="SSF47384">
    <property type="entry name" value="Homodimeric domain of signal transducing histidine kinase"/>
    <property type="match status" value="1"/>
</dbReference>